<comment type="subcellular location">
    <subcellularLocation>
        <location evidence="1">Nucleus</location>
    </subcellularLocation>
</comment>
<organism evidence="3 4">
    <name type="scientific">Sphagnum troendelagicum</name>
    <dbReference type="NCBI Taxonomy" id="128251"/>
    <lineage>
        <taxon>Eukaryota</taxon>
        <taxon>Viridiplantae</taxon>
        <taxon>Streptophyta</taxon>
        <taxon>Embryophyta</taxon>
        <taxon>Bryophyta</taxon>
        <taxon>Sphagnophytina</taxon>
        <taxon>Sphagnopsida</taxon>
        <taxon>Sphagnales</taxon>
        <taxon>Sphagnaceae</taxon>
        <taxon>Sphagnum</taxon>
    </lineage>
</organism>
<dbReference type="InterPro" id="IPR019140">
    <property type="entry name" value="MCM_complex-bd"/>
</dbReference>
<evidence type="ECO:0000313" key="3">
    <source>
        <dbReference type="EMBL" id="CAK9201110.1"/>
    </source>
</evidence>
<proteinExistence type="predicted"/>
<keyword evidence="2" id="KW-0539">Nucleus</keyword>
<evidence type="ECO:0000256" key="2">
    <source>
        <dbReference type="ARBA" id="ARBA00023242"/>
    </source>
</evidence>
<sequence>MGGPPVDCFRNPVGAVRVLFDKACRAATSPADFTRSDWGVKELFESYLFGRNVHCKVPEINSVQLDSLPVNSLVRFRGMVQDMFDVEYYIGAYKEGGDWHTTKYMDVADVPTGQDTEPQMWDRRLLYCVPVPGENEWVKEAFSPTDGLGATAAIRPLVAVQGEKRPRDAEGAEDLDATMACADELIDNKRMREDASSSATSTSQEVAAAAVHTLDLNMPLNAVGGNKMVPCLVKVYDGLDADIKLNDIVEFFGVLTFDPELSAVGFPQANGANIDAEFESAFIEDHVSVLLPASKVPRLQCITLRKISQQTLISTLPTLHPGVPVPLPAIEQIRQSLLDCLRNVIGGDSLAAEYMLLHLLSQVHTRVDSMALGKLSLNLTGCNPGVQGAPSPLAVSASNTIAKLLPRSHLMPLSLHSLNLASIAPRKDYAANRLMTGMLQLAEGTHLTLDETALEAGTLNATGIQNLASLKHLLEWQKVEYDFQFYKMEMPADMPVLILSQAKSRMLPADAVVPLMSTATPACSTPDELDFAKWRLYLTMARDMEHTLQPSILKTVEDDLVAARQEDRTLGPETFHRWLTMARLMAVSYMEPTLLPERWRMVRDLEFRCAERLHCC</sequence>
<reference evidence="3" key="1">
    <citation type="submission" date="2024-02" db="EMBL/GenBank/DDBJ databases">
        <authorList>
            <consortium name="ELIXIR-Norway"/>
            <consortium name="Elixir Norway"/>
        </authorList>
    </citation>
    <scope>NUCLEOTIDE SEQUENCE</scope>
</reference>
<dbReference type="EMBL" id="OZ019905">
    <property type="protein sequence ID" value="CAK9201110.1"/>
    <property type="molecule type" value="Genomic_DNA"/>
</dbReference>
<accession>A0ABP0TP27</accession>
<evidence type="ECO:0000313" key="4">
    <source>
        <dbReference type="Proteomes" id="UP001497512"/>
    </source>
</evidence>
<evidence type="ECO:0000256" key="1">
    <source>
        <dbReference type="ARBA" id="ARBA00004123"/>
    </source>
</evidence>
<gene>
    <name evidence="3" type="ORF">CSSPTR1EN2_LOCUS5743</name>
</gene>
<dbReference type="PANTHER" id="PTHR13489">
    <property type="entry name" value="MINI-CHROMOSOME MAINTENANCE COMPLEX-BINDING PROTEIN"/>
    <property type="match status" value="1"/>
</dbReference>
<dbReference type="PANTHER" id="PTHR13489:SF0">
    <property type="entry name" value="MINI-CHROMOSOME MAINTENANCE COMPLEX-BINDING PROTEIN"/>
    <property type="match status" value="1"/>
</dbReference>
<name>A0ABP0TP27_9BRYO</name>
<dbReference type="Pfam" id="PF09739">
    <property type="entry name" value="MCM_bind"/>
    <property type="match status" value="1"/>
</dbReference>
<evidence type="ECO:0008006" key="5">
    <source>
        <dbReference type="Google" id="ProtNLM"/>
    </source>
</evidence>
<protein>
    <recommendedName>
        <fullName evidence="5">Mini-chromosome maintenance complex-binding protein</fullName>
    </recommendedName>
</protein>
<keyword evidence="4" id="KW-1185">Reference proteome</keyword>
<dbReference type="Proteomes" id="UP001497512">
    <property type="component" value="Chromosome 13"/>
</dbReference>